<protein>
    <submittedName>
        <fullName evidence="3">Extradiol dioxygenase</fullName>
    </submittedName>
</protein>
<dbReference type="InterPro" id="IPR027623">
    <property type="entry name" value="AmmeMemoSam_A"/>
</dbReference>
<dbReference type="Gene3D" id="3.30.1490.150">
    <property type="entry name" value="Hypothetical protein ph0010, domain 2"/>
    <property type="match status" value="1"/>
</dbReference>
<dbReference type="OrthoDB" id="9782820at2"/>
<dbReference type="GO" id="GO:0051213">
    <property type="term" value="F:dioxygenase activity"/>
    <property type="evidence" value="ECO:0007669"/>
    <property type="project" value="UniProtKB-KW"/>
</dbReference>
<dbReference type="Proteomes" id="UP000076335">
    <property type="component" value="Unassembled WGS sequence"/>
</dbReference>
<accession>A0A154L3A4</accession>
<comment type="caution">
    <text evidence="3">The sequence shown here is derived from an EMBL/GenBank/DDBJ whole genome shotgun (WGS) entry which is preliminary data.</text>
</comment>
<dbReference type="InterPro" id="IPR036071">
    <property type="entry name" value="AMMECR1_dom_sf"/>
</dbReference>
<dbReference type="PROSITE" id="PS51112">
    <property type="entry name" value="AMMECR1"/>
    <property type="match status" value="1"/>
</dbReference>
<reference evidence="3 4" key="1">
    <citation type="submission" date="2015-12" db="EMBL/GenBank/DDBJ databases">
        <title>Genome sequence of Thalassospira lucentensis MCCC 1A02072.</title>
        <authorList>
            <person name="Lu L."/>
            <person name="Lai Q."/>
            <person name="Shao Z."/>
            <person name="Qian P."/>
        </authorList>
    </citation>
    <scope>NUCLEOTIDE SEQUENCE [LARGE SCALE GENOMIC DNA]</scope>
    <source>
        <strain evidence="3 4">MCCC 1A02072</strain>
    </source>
</reference>
<dbReference type="InterPro" id="IPR002733">
    <property type="entry name" value="AMMECR1_domain"/>
</dbReference>
<dbReference type="SUPFAM" id="SSF143447">
    <property type="entry name" value="AMMECR1-like"/>
    <property type="match status" value="1"/>
</dbReference>
<dbReference type="RefSeq" id="WP_062952373.1">
    <property type="nucleotide sequence ID" value="NZ_LPVY01000020.1"/>
</dbReference>
<organism evidence="3 4">
    <name type="scientific">Thalassospira lucentensis</name>
    <dbReference type="NCBI Taxonomy" id="168935"/>
    <lineage>
        <taxon>Bacteria</taxon>
        <taxon>Pseudomonadati</taxon>
        <taxon>Pseudomonadota</taxon>
        <taxon>Alphaproteobacteria</taxon>
        <taxon>Rhodospirillales</taxon>
        <taxon>Thalassospiraceae</taxon>
        <taxon>Thalassospira</taxon>
    </lineage>
</organism>
<dbReference type="Pfam" id="PF01875">
    <property type="entry name" value="Memo"/>
    <property type="match status" value="1"/>
</dbReference>
<dbReference type="PANTHER" id="PTHR11060">
    <property type="entry name" value="PROTEIN MEMO1"/>
    <property type="match status" value="1"/>
</dbReference>
<dbReference type="Gene3D" id="3.30.700.20">
    <property type="entry name" value="Hypothetical protein ph0010, domain 1"/>
    <property type="match status" value="1"/>
</dbReference>
<evidence type="ECO:0000256" key="1">
    <source>
        <dbReference type="ARBA" id="ARBA00006315"/>
    </source>
</evidence>
<keyword evidence="3" id="KW-0223">Dioxygenase</keyword>
<dbReference type="InterPro" id="IPR023473">
    <property type="entry name" value="AMMECR1"/>
</dbReference>
<keyword evidence="3" id="KW-0560">Oxidoreductase</keyword>
<dbReference type="Gene3D" id="3.40.830.10">
    <property type="entry name" value="LigB-like"/>
    <property type="match status" value="1"/>
</dbReference>
<dbReference type="NCBIfam" id="TIGR04336">
    <property type="entry name" value="AmmeMemoSam_B"/>
    <property type="match status" value="1"/>
</dbReference>
<dbReference type="InterPro" id="IPR002737">
    <property type="entry name" value="MEMO1_fam"/>
</dbReference>
<proteinExistence type="inferred from homology"/>
<comment type="similarity">
    <text evidence="1">Belongs to the MEMO1 family.</text>
</comment>
<dbReference type="NCBIfam" id="TIGR04335">
    <property type="entry name" value="AmmeMemoSam_A"/>
    <property type="match status" value="1"/>
</dbReference>
<feature type="domain" description="AMMECR1" evidence="2">
    <location>
        <begin position="298"/>
        <end position="488"/>
    </location>
</feature>
<dbReference type="PANTHER" id="PTHR11060:SF0">
    <property type="entry name" value="PROTEIN MEMO1"/>
    <property type="match status" value="1"/>
</dbReference>
<dbReference type="InterPro" id="IPR027485">
    <property type="entry name" value="AMMECR1_N"/>
</dbReference>
<dbReference type="AlphaFoldDB" id="A0A154L3A4"/>
<evidence type="ECO:0000313" key="3">
    <source>
        <dbReference type="EMBL" id="KZB62880.1"/>
    </source>
</evidence>
<dbReference type="Pfam" id="PF01871">
    <property type="entry name" value="AMMECR1"/>
    <property type="match status" value="1"/>
</dbReference>
<dbReference type="NCBIfam" id="TIGR00296">
    <property type="entry name" value="TIGR00296 family protein"/>
    <property type="match status" value="1"/>
</dbReference>
<gene>
    <name evidence="3" type="ORF">AUP42_02155</name>
</gene>
<evidence type="ECO:0000259" key="2">
    <source>
        <dbReference type="PROSITE" id="PS51112"/>
    </source>
</evidence>
<sequence length="495" mass="53645">MKIIRPPAIAGTFYPAAPDMLRSEIDGLIHAAVESQTENDTPIPKAIIVPHAGSMFSGAIAGLGFATVRALKGTVKRIVIIGPAHRMAFQGIAIAKADGFATPLGDVRCDLAGLQAALAWPQVQVLDEAHTQEHGLEIELPFIQRLFGEDADIGIVPLLVSRCAARQVHEVIEALWGGPETLIVISSDLSHFHDYDTAKRMDDQTRMMIERFDAESITSGDACGALPVAGMLISARNRGMRIRTLGMCNSGDITGDKSRVVGYGAWAVYAGSADMREDEKTNKSSGGFIGATEKLLADHGATMIDLARQSIWHGIKHGGPLRIDPASVSPELLQPGACFVTLKKSGQLRGCIGSVMAHRDLATDLCENAFKAGFGDPRFPALRQDELNDDLELSISVLSPPRDFPFENEADLIAKLTPHEDGIILSDGNHRGLFLPQVWEQLPDPADFVAQLKRKAGLSTDHWSDRMRAQRFVTRGISGKDIAPRNFWQQSTPMP</sequence>
<dbReference type="CDD" id="cd07361">
    <property type="entry name" value="MEMO_like"/>
    <property type="match status" value="1"/>
</dbReference>
<evidence type="ECO:0000313" key="4">
    <source>
        <dbReference type="Proteomes" id="UP000076335"/>
    </source>
</evidence>
<dbReference type="EMBL" id="LPVY01000020">
    <property type="protein sequence ID" value="KZB62880.1"/>
    <property type="molecule type" value="Genomic_DNA"/>
</dbReference>
<name>A0A154L3A4_9PROT</name>